<dbReference type="Gene3D" id="1.10.1660.10">
    <property type="match status" value="1"/>
</dbReference>
<dbReference type="SUPFAM" id="SSF46955">
    <property type="entry name" value="Putative DNA-binding domain"/>
    <property type="match status" value="1"/>
</dbReference>
<dbReference type="SMART" id="SM00422">
    <property type="entry name" value="HTH_MERR"/>
    <property type="match status" value="1"/>
</dbReference>
<dbReference type="Pfam" id="PF14526">
    <property type="entry name" value="Cass2"/>
    <property type="match status" value="1"/>
</dbReference>
<dbReference type="GO" id="GO:0003677">
    <property type="term" value="F:DNA binding"/>
    <property type="evidence" value="ECO:0007669"/>
    <property type="project" value="UniProtKB-KW"/>
</dbReference>
<organism evidence="6 7">
    <name type="scientific">Breznakiella homolactica</name>
    <dbReference type="NCBI Taxonomy" id="2798577"/>
    <lineage>
        <taxon>Bacteria</taxon>
        <taxon>Pseudomonadati</taxon>
        <taxon>Spirochaetota</taxon>
        <taxon>Spirochaetia</taxon>
        <taxon>Spirochaetales</taxon>
        <taxon>Breznakiellaceae</taxon>
        <taxon>Breznakiella</taxon>
    </lineage>
</organism>
<evidence type="ECO:0000256" key="2">
    <source>
        <dbReference type="ARBA" id="ARBA00023015"/>
    </source>
</evidence>
<dbReference type="KEGG" id="bhc:JFL75_13015"/>
<dbReference type="RefSeq" id="WP_215625164.1">
    <property type="nucleotide sequence ID" value="NZ_CP067089.2"/>
</dbReference>
<dbReference type="PANTHER" id="PTHR30204">
    <property type="entry name" value="REDOX-CYCLING DRUG-SENSING TRANSCRIPTIONAL ACTIVATOR SOXR"/>
    <property type="match status" value="1"/>
</dbReference>
<evidence type="ECO:0000256" key="4">
    <source>
        <dbReference type="ARBA" id="ARBA00023163"/>
    </source>
</evidence>
<keyword evidence="7" id="KW-1185">Reference proteome</keyword>
<dbReference type="PANTHER" id="PTHR30204:SF69">
    <property type="entry name" value="MERR-FAMILY TRANSCRIPTIONAL REGULATOR"/>
    <property type="match status" value="1"/>
</dbReference>
<dbReference type="AlphaFoldDB" id="A0A7T7XKH3"/>
<dbReference type="PRINTS" id="PR00040">
    <property type="entry name" value="HTHMERR"/>
</dbReference>
<proteinExistence type="predicted"/>
<dbReference type="Gene3D" id="3.20.80.10">
    <property type="entry name" value="Regulatory factor, effector binding domain"/>
    <property type="match status" value="1"/>
</dbReference>
<protein>
    <submittedName>
        <fullName evidence="6">MerR family transcriptional regulator</fullName>
    </submittedName>
</protein>
<reference evidence="6" key="1">
    <citation type="submission" date="2021-01" db="EMBL/GenBank/DDBJ databases">
        <title>Description of Breznakiella homolactica.</title>
        <authorList>
            <person name="Song Y."/>
            <person name="Brune A."/>
        </authorList>
    </citation>
    <scope>NUCLEOTIDE SEQUENCE</scope>
    <source>
        <strain evidence="6">RmG30</strain>
    </source>
</reference>
<keyword evidence="4" id="KW-0804">Transcription</keyword>
<accession>A0A7T7XKH3</accession>
<evidence type="ECO:0000259" key="5">
    <source>
        <dbReference type="PROSITE" id="PS50937"/>
    </source>
</evidence>
<keyword evidence="3" id="KW-0238">DNA-binding</keyword>
<keyword evidence="1" id="KW-0678">Repressor</keyword>
<dbReference type="GO" id="GO:0003700">
    <property type="term" value="F:DNA-binding transcription factor activity"/>
    <property type="evidence" value="ECO:0007669"/>
    <property type="project" value="InterPro"/>
</dbReference>
<dbReference type="Proteomes" id="UP000595917">
    <property type="component" value="Chromosome"/>
</dbReference>
<dbReference type="InterPro" id="IPR047057">
    <property type="entry name" value="MerR_fam"/>
</dbReference>
<dbReference type="PROSITE" id="PS50937">
    <property type="entry name" value="HTH_MERR_2"/>
    <property type="match status" value="1"/>
</dbReference>
<sequence length="334" mass="38139">MELRTVSQVSRDYGISARMLRYYEQMGLLESQRKGGYAYRVYDEKNITRLRQIIILRKLRIPVKHIISILSNADAARTVELFRRNINELDKEITALSTVKSILTRFVEEINEKADVKLQLLGDETLFSMVGALSFSNNQIKEIKENVSMDELNKASETLDKLLDKDVRIMYLPPMTVAACLASGEGCEEKANGAINKFVTDTGLTKIKPDLRQFGFDASKEFQGTGVPSQAYEAWISIPDDMEVPAPLIKRTFRGGMYAAHVLRAWDFQDWVLLREWVNASGKFDNAWGEPRWTPDETGSGQGFEEQLNYWVNAKNGFKMEDMQLDLLFPIRAK</sequence>
<name>A0A7T7XKH3_9SPIR</name>
<dbReference type="Pfam" id="PF13411">
    <property type="entry name" value="MerR_1"/>
    <property type="match status" value="1"/>
</dbReference>
<dbReference type="InterPro" id="IPR029441">
    <property type="entry name" value="Cass2"/>
</dbReference>
<evidence type="ECO:0000256" key="1">
    <source>
        <dbReference type="ARBA" id="ARBA00022491"/>
    </source>
</evidence>
<dbReference type="CDD" id="cd00592">
    <property type="entry name" value="HTH_MerR-like"/>
    <property type="match status" value="1"/>
</dbReference>
<evidence type="ECO:0000256" key="3">
    <source>
        <dbReference type="ARBA" id="ARBA00023125"/>
    </source>
</evidence>
<dbReference type="InterPro" id="IPR009061">
    <property type="entry name" value="DNA-bd_dom_put_sf"/>
</dbReference>
<dbReference type="InterPro" id="IPR000551">
    <property type="entry name" value="MerR-type_HTH_dom"/>
</dbReference>
<keyword evidence="2" id="KW-0805">Transcription regulation</keyword>
<dbReference type="InterPro" id="IPR011256">
    <property type="entry name" value="Reg_factor_effector_dom_sf"/>
</dbReference>
<dbReference type="EMBL" id="CP067089">
    <property type="protein sequence ID" value="QQO07858.1"/>
    <property type="molecule type" value="Genomic_DNA"/>
</dbReference>
<gene>
    <name evidence="6" type="ORF">JFL75_13015</name>
</gene>
<evidence type="ECO:0000313" key="7">
    <source>
        <dbReference type="Proteomes" id="UP000595917"/>
    </source>
</evidence>
<feature type="domain" description="HTH merR-type" evidence="5">
    <location>
        <begin position="5"/>
        <end position="72"/>
    </location>
</feature>
<evidence type="ECO:0000313" key="6">
    <source>
        <dbReference type="EMBL" id="QQO07858.1"/>
    </source>
</evidence>